<gene>
    <name evidence="2" type="ORF">PPGU16_64400</name>
</gene>
<keyword evidence="3" id="KW-1185">Reference proteome</keyword>
<proteinExistence type="predicted"/>
<dbReference type="EMBL" id="AP023176">
    <property type="protein sequence ID" value="BCF93373.1"/>
    <property type="molecule type" value="Genomic_DNA"/>
</dbReference>
<dbReference type="Proteomes" id="UP000510888">
    <property type="component" value="Plasmid PPGU16_p1"/>
</dbReference>
<sequence length="146" mass="16349">MQDTWQFQVRITVSDERAGAFRADPAAQAYAPLRDVLSQHRAVLTCQFDAFAGYVKEAEEVGTAAYPLYEWTRQTIENPEKKAKYLRSFTVYVEGEQVYSKETADALEAALLSLALDPESGIERVFKYDTNPAHNPQPPQSGSNAQ</sequence>
<geneLocation type="plasmid" evidence="2 3">
    <name>PPGU16_p1</name>
</geneLocation>
<evidence type="ECO:0000256" key="1">
    <source>
        <dbReference type="SAM" id="MobiDB-lite"/>
    </source>
</evidence>
<feature type="region of interest" description="Disordered" evidence="1">
    <location>
        <begin position="127"/>
        <end position="146"/>
    </location>
</feature>
<dbReference type="AlphaFoldDB" id="A0A7I8BXR0"/>
<dbReference type="KEGG" id="plad:PPGU16_64400"/>
<reference evidence="2 3" key="1">
    <citation type="journal article" date="2020" name="Genes (Basel)">
        <title>Genomic Comparison of Insect Gut Symbionts from Divergent Burkholderia Subclades.</title>
        <authorList>
            <person name="Takeshita K."/>
            <person name="Kikuchi Y."/>
        </authorList>
    </citation>
    <scope>NUCLEOTIDE SEQUENCE [LARGE SCALE GENOMIC DNA]</scope>
    <source>
        <strain evidence="2 3">PGU16</strain>
        <plasmid evidence="2 3">PPGU16_p1</plasmid>
    </source>
</reference>
<keyword evidence="2" id="KW-0614">Plasmid</keyword>
<name>A0A7I8BXR0_9BURK</name>
<dbReference type="RefSeq" id="WP_180726824.1">
    <property type="nucleotide sequence ID" value="NZ_AP023176.1"/>
</dbReference>
<evidence type="ECO:0000313" key="2">
    <source>
        <dbReference type="EMBL" id="BCF93373.1"/>
    </source>
</evidence>
<organism evidence="2 3">
    <name type="scientific">Paraburkholderia largidicola</name>
    <dbReference type="NCBI Taxonomy" id="3014751"/>
    <lineage>
        <taxon>Bacteria</taxon>
        <taxon>Pseudomonadati</taxon>
        <taxon>Pseudomonadota</taxon>
        <taxon>Betaproteobacteria</taxon>
        <taxon>Burkholderiales</taxon>
        <taxon>Burkholderiaceae</taxon>
        <taxon>Paraburkholderia</taxon>
    </lineage>
</organism>
<accession>A0A7I8BXR0</accession>
<evidence type="ECO:0000313" key="3">
    <source>
        <dbReference type="Proteomes" id="UP000510888"/>
    </source>
</evidence>
<protein>
    <submittedName>
        <fullName evidence="2">Uncharacterized protein</fullName>
    </submittedName>
</protein>